<dbReference type="PATRIC" id="fig|1121326.3.peg.5760"/>
<dbReference type="RefSeq" id="WP_066630245.1">
    <property type="nucleotide sequence ID" value="NZ_FQXL01000020.1"/>
</dbReference>
<dbReference type="OrthoDB" id="9772924at2"/>
<comment type="similarity">
    <text evidence="1">Belongs to the bacterial solute-binding protein 5 family.</text>
</comment>
<dbReference type="SUPFAM" id="SSF53850">
    <property type="entry name" value="Periplasmic binding protein-like II"/>
    <property type="match status" value="1"/>
</dbReference>
<dbReference type="GO" id="GO:0043190">
    <property type="term" value="C:ATP-binding cassette (ABC) transporter complex"/>
    <property type="evidence" value="ECO:0007669"/>
    <property type="project" value="InterPro"/>
</dbReference>
<dbReference type="EMBL" id="LWAE01000012">
    <property type="protein sequence ID" value="KZL89005.1"/>
    <property type="molecule type" value="Genomic_DNA"/>
</dbReference>
<keyword evidence="7" id="KW-1185">Reference proteome</keyword>
<dbReference type="PANTHER" id="PTHR30290:SF9">
    <property type="entry name" value="OLIGOPEPTIDE-BINDING PROTEIN APPA"/>
    <property type="match status" value="1"/>
</dbReference>
<evidence type="ECO:0000256" key="4">
    <source>
        <dbReference type="SAM" id="SignalP"/>
    </source>
</evidence>
<dbReference type="STRING" id="1121326.CLMAG_57030"/>
<dbReference type="GO" id="GO:0015833">
    <property type="term" value="P:peptide transport"/>
    <property type="evidence" value="ECO:0007669"/>
    <property type="project" value="TreeGrafter"/>
</dbReference>
<dbReference type="GO" id="GO:1904680">
    <property type="term" value="F:peptide transmembrane transporter activity"/>
    <property type="evidence" value="ECO:0007669"/>
    <property type="project" value="TreeGrafter"/>
</dbReference>
<dbReference type="Gene3D" id="3.10.105.10">
    <property type="entry name" value="Dipeptide-binding Protein, Domain 3"/>
    <property type="match status" value="1"/>
</dbReference>
<keyword evidence="3 4" id="KW-0732">Signal</keyword>
<evidence type="ECO:0000256" key="3">
    <source>
        <dbReference type="ARBA" id="ARBA00022729"/>
    </source>
</evidence>
<dbReference type="Proteomes" id="UP000076603">
    <property type="component" value="Unassembled WGS sequence"/>
</dbReference>
<dbReference type="InterPro" id="IPR039424">
    <property type="entry name" value="SBP_5"/>
</dbReference>
<organism evidence="6 7">
    <name type="scientific">Clostridium magnum DSM 2767</name>
    <dbReference type="NCBI Taxonomy" id="1121326"/>
    <lineage>
        <taxon>Bacteria</taxon>
        <taxon>Bacillati</taxon>
        <taxon>Bacillota</taxon>
        <taxon>Clostridia</taxon>
        <taxon>Eubacteriales</taxon>
        <taxon>Clostridiaceae</taxon>
        <taxon>Clostridium</taxon>
    </lineage>
</organism>
<dbReference type="PROSITE" id="PS51257">
    <property type="entry name" value="PROKAR_LIPOPROTEIN"/>
    <property type="match status" value="1"/>
</dbReference>
<name>A0A162QV23_9CLOT</name>
<feature type="domain" description="Solute-binding protein family 5" evidence="5">
    <location>
        <begin position="95"/>
        <end position="449"/>
    </location>
</feature>
<comment type="caution">
    <text evidence="6">The sequence shown here is derived from an EMBL/GenBank/DDBJ whole genome shotgun (WGS) entry which is preliminary data.</text>
</comment>
<accession>A0A162QV23</accession>
<proteinExistence type="inferred from homology"/>
<sequence>MKKYSYRKLFSMAIASVLTIFLAVGCGNKQSEGTNADGKNSSSSGSVQKADELVVGISADPSTLDPMVQSGQATRLIKMNLYRGLLAYQPDGKIGNEVAESYQVAEDNKTYTFKIKQNAKFHDGSDINAEDVKFSMERILDEKVGATFRSDFKNILDKCEVVDNKTVKIILKQPSAPFIDLLTLPESVIVSKAWCQSHNNDLNANPMGSGPYKFGKWDKGREITLSAFSDFYKKGKPETKGVRFVIIPDATTRANALKTGEVDLIDYVASKDVIAFEKEKGIKVDISEAPFMCLQINSKEGPLANPKVRQAIAYAVDRKSVITTAFMGRGTPIYGFPTRSGQNGYDGKYDNYFKFDQEKAKQLLTEAGYPNGFKVKILSSSTYDFHKQTALVIQDSLKKIGIDAEVELPDWSTRIERSNKGDYQILVSGTAGNIVDMDWCTNYFASGNPRMNSAAWFADEEVDKLLNEGRSTLDPAKRAEIYDKLRKRILDLSPFVFINYREQCFARKDTVEGFKNLDGILTYNSGISIENTYVRK</sequence>
<dbReference type="GO" id="GO:0042597">
    <property type="term" value="C:periplasmic space"/>
    <property type="evidence" value="ECO:0007669"/>
    <property type="project" value="UniProtKB-ARBA"/>
</dbReference>
<protein>
    <submittedName>
        <fullName evidence="6">Glutathione-binding protein GsiB</fullName>
    </submittedName>
</protein>
<feature type="chain" id="PRO_5010201272" evidence="4">
    <location>
        <begin position="24"/>
        <end position="536"/>
    </location>
</feature>
<evidence type="ECO:0000313" key="6">
    <source>
        <dbReference type="EMBL" id="KZL89005.1"/>
    </source>
</evidence>
<dbReference type="Gene3D" id="3.40.190.10">
    <property type="entry name" value="Periplasmic binding protein-like II"/>
    <property type="match status" value="1"/>
</dbReference>
<evidence type="ECO:0000313" key="7">
    <source>
        <dbReference type="Proteomes" id="UP000076603"/>
    </source>
</evidence>
<reference evidence="6 7" key="1">
    <citation type="submission" date="2016-04" db="EMBL/GenBank/DDBJ databases">
        <title>Genome sequence of Clostridium magnum DSM 2767.</title>
        <authorList>
            <person name="Poehlein A."/>
            <person name="Uhlig R."/>
            <person name="Fischer R."/>
            <person name="Bahl H."/>
            <person name="Daniel R."/>
        </authorList>
    </citation>
    <scope>NUCLEOTIDE SEQUENCE [LARGE SCALE GENOMIC DNA]</scope>
    <source>
        <strain evidence="6 7">DSM 2767</strain>
    </source>
</reference>
<gene>
    <name evidence="6" type="primary">gsiB</name>
    <name evidence="6" type="ORF">CLMAG_57030</name>
</gene>
<dbReference type="PANTHER" id="PTHR30290">
    <property type="entry name" value="PERIPLASMIC BINDING COMPONENT OF ABC TRANSPORTER"/>
    <property type="match status" value="1"/>
</dbReference>
<dbReference type="Pfam" id="PF00496">
    <property type="entry name" value="SBP_bac_5"/>
    <property type="match status" value="1"/>
</dbReference>
<dbReference type="AlphaFoldDB" id="A0A162QV23"/>
<dbReference type="PIRSF" id="PIRSF002741">
    <property type="entry name" value="MppA"/>
    <property type="match status" value="1"/>
</dbReference>
<evidence type="ECO:0000259" key="5">
    <source>
        <dbReference type="Pfam" id="PF00496"/>
    </source>
</evidence>
<evidence type="ECO:0000256" key="1">
    <source>
        <dbReference type="ARBA" id="ARBA00005695"/>
    </source>
</evidence>
<dbReference type="Gene3D" id="3.90.76.10">
    <property type="entry name" value="Dipeptide-binding Protein, Domain 1"/>
    <property type="match status" value="1"/>
</dbReference>
<dbReference type="InterPro" id="IPR030678">
    <property type="entry name" value="Peptide/Ni-bd"/>
</dbReference>
<keyword evidence="2" id="KW-0813">Transport</keyword>
<evidence type="ECO:0000256" key="2">
    <source>
        <dbReference type="ARBA" id="ARBA00022448"/>
    </source>
</evidence>
<dbReference type="InterPro" id="IPR000914">
    <property type="entry name" value="SBP_5_dom"/>
</dbReference>
<feature type="signal peptide" evidence="4">
    <location>
        <begin position="1"/>
        <end position="23"/>
    </location>
</feature>